<accession>A0A9E7EGU7</accession>
<evidence type="ECO:0000313" key="2">
    <source>
        <dbReference type="Proteomes" id="UP001055439"/>
    </source>
</evidence>
<sequence length="54" mass="5766">LDNECIVFSVAKHGEEGRVAPRGEADEASEASAALDVGDNIGKVKGVRELRRED</sequence>
<dbReference type="EMBL" id="CP097502">
    <property type="protein sequence ID" value="URD76580.1"/>
    <property type="molecule type" value="Genomic_DNA"/>
</dbReference>
<protein>
    <submittedName>
        <fullName evidence="1">Uncharacterized protein</fullName>
    </submittedName>
</protein>
<keyword evidence="2" id="KW-1185">Reference proteome</keyword>
<dbReference type="Proteomes" id="UP001055439">
    <property type="component" value="Chromosome 1"/>
</dbReference>
<feature type="non-terminal residue" evidence="1">
    <location>
        <position position="1"/>
    </location>
</feature>
<organism evidence="1 2">
    <name type="scientific">Musa troglodytarum</name>
    <name type="common">fe'i banana</name>
    <dbReference type="NCBI Taxonomy" id="320322"/>
    <lineage>
        <taxon>Eukaryota</taxon>
        <taxon>Viridiplantae</taxon>
        <taxon>Streptophyta</taxon>
        <taxon>Embryophyta</taxon>
        <taxon>Tracheophyta</taxon>
        <taxon>Spermatophyta</taxon>
        <taxon>Magnoliopsida</taxon>
        <taxon>Liliopsida</taxon>
        <taxon>Zingiberales</taxon>
        <taxon>Musaceae</taxon>
        <taxon>Musa</taxon>
    </lineage>
</organism>
<reference evidence="1" key="1">
    <citation type="submission" date="2022-05" db="EMBL/GenBank/DDBJ databases">
        <title>The Musa troglodytarum L. genome provides insights into the mechanism of non-climacteric behaviour and enrichment of carotenoids.</title>
        <authorList>
            <person name="Wang J."/>
        </authorList>
    </citation>
    <scope>NUCLEOTIDE SEQUENCE</scope>
    <source>
        <tissue evidence="1">Leaf</tissue>
    </source>
</reference>
<gene>
    <name evidence="1" type="ORF">MUK42_33635</name>
</gene>
<dbReference type="AlphaFoldDB" id="A0A9E7EGU7"/>
<evidence type="ECO:0000313" key="1">
    <source>
        <dbReference type="EMBL" id="URD76580.1"/>
    </source>
</evidence>
<proteinExistence type="predicted"/>
<name>A0A9E7EGU7_9LILI</name>